<keyword evidence="2" id="KW-1133">Transmembrane helix</keyword>
<feature type="region of interest" description="Disordered" evidence="1">
    <location>
        <begin position="83"/>
        <end position="120"/>
    </location>
</feature>
<evidence type="ECO:0000313" key="5">
    <source>
        <dbReference type="Proteomes" id="UP001168537"/>
    </source>
</evidence>
<feature type="chain" id="PRO_5047099405" evidence="3">
    <location>
        <begin position="30"/>
        <end position="120"/>
    </location>
</feature>
<keyword evidence="2" id="KW-0472">Membrane</keyword>
<gene>
    <name evidence="4" type="ORF">QWY29_03725</name>
</gene>
<keyword evidence="3" id="KW-0732">Signal</keyword>
<proteinExistence type="predicted"/>
<organism evidence="4 5">
    <name type="scientific">Nocardioides abyssi</name>
    <dbReference type="NCBI Taxonomy" id="3058370"/>
    <lineage>
        <taxon>Bacteria</taxon>
        <taxon>Bacillati</taxon>
        <taxon>Actinomycetota</taxon>
        <taxon>Actinomycetes</taxon>
        <taxon>Propionibacteriales</taxon>
        <taxon>Nocardioidaceae</taxon>
        <taxon>Nocardioides</taxon>
    </lineage>
</organism>
<dbReference type="EMBL" id="JAUHJR010000001">
    <property type="protein sequence ID" value="MDN4160451.1"/>
    <property type="molecule type" value="Genomic_DNA"/>
</dbReference>
<reference evidence="4" key="1">
    <citation type="submission" date="2023-06" db="EMBL/GenBank/DDBJ databases">
        <title>Draft genome sequence of Nocardioides sp. SOB72.</title>
        <authorList>
            <person name="Zhang G."/>
        </authorList>
    </citation>
    <scope>NUCLEOTIDE SEQUENCE</scope>
    <source>
        <strain evidence="4">SOB72</strain>
    </source>
</reference>
<dbReference type="Proteomes" id="UP001168537">
    <property type="component" value="Unassembled WGS sequence"/>
</dbReference>
<name>A0ABT8ER13_9ACTN</name>
<evidence type="ECO:0000256" key="2">
    <source>
        <dbReference type="SAM" id="Phobius"/>
    </source>
</evidence>
<comment type="caution">
    <text evidence="4">The sequence shown here is derived from an EMBL/GenBank/DDBJ whole genome shotgun (WGS) entry which is preliminary data.</text>
</comment>
<accession>A0ABT8ER13</accession>
<sequence>MTASTSLLRRAAALFAGLLVVLTSGVVLAAPAGADVPEGWSDPDPVNTLEALLLLGGVPLLLFVLIWLAVYAPALARGERVAAGSTTVEDQWIGGPRKTTAELAGPDGDESQAGGASARW</sequence>
<dbReference type="RefSeq" id="WP_300959305.1">
    <property type="nucleotide sequence ID" value="NZ_JAUHJR010000001.1"/>
</dbReference>
<evidence type="ECO:0000256" key="1">
    <source>
        <dbReference type="SAM" id="MobiDB-lite"/>
    </source>
</evidence>
<keyword evidence="5" id="KW-1185">Reference proteome</keyword>
<keyword evidence="2" id="KW-0812">Transmembrane</keyword>
<evidence type="ECO:0000313" key="4">
    <source>
        <dbReference type="EMBL" id="MDN4160451.1"/>
    </source>
</evidence>
<feature type="transmembrane region" description="Helical" evidence="2">
    <location>
        <begin position="53"/>
        <end position="72"/>
    </location>
</feature>
<protein>
    <submittedName>
        <fullName evidence="4">Uncharacterized protein</fullName>
    </submittedName>
</protein>
<evidence type="ECO:0000256" key="3">
    <source>
        <dbReference type="SAM" id="SignalP"/>
    </source>
</evidence>
<feature type="signal peptide" evidence="3">
    <location>
        <begin position="1"/>
        <end position="29"/>
    </location>
</feature>